<dbReference type="CDD" id="cd17569">
    <property type="entry name" value="REC_HupR-like"/>
    <property type="match status" value="1"/>
</dbReference>
<accession>A0A1E7Z979</accession>
<dbReference type="Pfam" id="PF13487">
    <property type="entry name" value="HD_5"/>
    <property type="match status" value="1"/>
</dbReference>
<name>A0A1E7Z979_9ALTE</name>
<dbReference type="AlphaFoldDB" id="A0A1E7Z979"/>
<feature type="compositionally biased region" description="Acidic residues" evidence="2">
    <location>
        <begin position="433"/>
        <end position="447"/>
    </location>
</feature>
<dbReference type="Proteomes" id="UP000175691">
    <property type="component" value="Unassembled WGS sequence"/>
</dbReference>
<dbReference type="RefSeq" id="WP_070126260.1">
    <property type="nucleotide sequence ID" value="NZ_MDHN01000032.1"/>
</dbReference>
<dbReference type="SUPFAM" id="SSF52172">
    <property type="entry name" value="CheY-like"/>
    <property type="match status" value="1"/>
</dbReference>
<dbReference type="PANTHER" id="PTHR45228">
    <property type="entry name" value="CYCLIC DI-GMP PHOSPHODIESTERASE TM_0186-RELATED"/>
    <property type="match status" value="1"/>
</dbReference>
<dbReference type="GO" id="GO:0000160">
    <property type="term" value="P:phosphorelay signal transduction system"/>
    <property type="evidence" value="ECO:0007669"/>
    <property type="project" value="InterPro"/>
</dbReference>
<reference evidence="4 5" key="1">
    <citation type="submission" date="2016-08" db="EMBL/GenBank/DDBJ databases">
        <authorList>
            <person name="Seilhamer J.J."/>
        </authorList>
    </citation>
    <scope>NUCLEOTIDE SEQUENCE [LARGE SCALE GENOMIC DNA]</scope>
    <source>
        <strain evidence="4 5">KCTC 42603</strain>
    </source>
</reference>
<feature type="domain" description="Response regulatory" evidence="3">
    <location>
        <begin position="14"/>
        <end position="129"/>
    </location>
</feature>
<dbReference type="PANTHER" id="PTHR45228:SF8">
    <property type="entry name" value="TWO-COMPONENT RESPONSE REGULATOR-RELATED"/>
    <property type="match status" value="1"/>
</dbReference>
<dbReference type="InterPro" id="IPR011006">
    <property type="entry name" value="CheY-like_superfamily"/>
</dbReference>
<dbReference type="OrthoDB" id="9802066at2"/>
<dbReference type="InterPro" id="IPR001789">
    <property type="entry name" value="Sig_transdc_resp-reg_receiver"/>
</dbReference>
<dbReference type="InterPro" id="IPR052020">
    <property type="entry name" value="Cyclic_di-GMP/3'3'-cGAMP_PDE"/>
</dbReference>
<evidence type="ECO:0000259" key="3">
    <source>
        <dbReference type="PROSITE" id="PS50110"/>
    </source>
</evidence>
<gene>
    <name evidence="4" type="ORF">BFC18_15655</name>
</gene>
<sequence>MSEPAPKQEEKKYTILFVDDEPNILRALKRALFKMNINMLLADSGKKALELLESNTVHVVVSDMKMPHMSGAELLEQVAKLYPETFRVVLTGFADIDSTIKAVNQGKIHRYLQKPWDNQELMNTLEEGLERVKLKDENARLQKLTRLQNKKLKDINSHLEQTVVKRTKQIKLALQRIEKHNLAIEQVLFNVISINPDIDGKFAIEVSELATLLAKRSGLPPEEIKLVRYACLIGELGCLGLKPADYATPFSKMNYEQQKNFLTQTRQAATILAPAQHMQPISDILEFQFEHYNGSGLYNKVAKEIPVGARILAISRDYWRCVTGRLTEKHMTPNEAKQELKKHRNTRYDATFLDVLLESPEIGMPKHIDNMLSANDLEPGMVLAANLYNDSHILILPEGHVFTDSTIAKMRSYEEDHGKHFEITVKPQQPESLPEETESSEAEEETL</sequence>
<proteinExistence type="predicted"/>
<dbReference type="Gene3D" id="3.40.50.2300">
    <property type="match status" value="1"/>
</dbReference>
<comment type="caution">
    <text evidence="4">The sequence shown here is derived from an EMBL/GenBank/DDBJ whole genome shotgun (WGS) entry which is preliminary data.</text>
</comment>
<evidence type="ECO:0000256" key="2">
    <source>
        <dbReference type="SAM" id="MobiDB-lite"/>
    </source>
</evidence>
<evidence type="ECO:0000313" key="5">
    <source>
        <dbReference type="Proteomes" id="UP000175691"/>
    </source>
</evidence>
<evidence type="ECO:0000313" key="4">
    <source>
        <dbReference type="EMBL" id="OFC70012.1"/>
    </source>
</evidence>
<dbReference type="Pfam" id="PF00072">
    <property type="entry name" value="Response_reg"/>
    <property type="match status" value="1"/>
</dbReference>
<keyword evidence="1" id="KW-0597">Phosphoprotein</keyword>
<dbReference type="PROSITE" id="PS50110">
    <property type="entry name" value="RESPONSE_REGULATORY"/>
    <property type="match status" value="1"/>
</dbReference>
<dbReference type="EMBL" id="MDHN01000032">
    <property type="protein sequence ID" value="OFC70012.1"/>
    <property type="molecule type" value="Genomic_DNA"/>
</dbReference>
<organism evidence="4 5">
    <name type="scientific">Alteromonas confluentis</name>
    <dbReference type="NCBI Taxonomy" id="1656094"/>
    <lineage>
        <taxon>Bacteria</taxon>
        <taxon>Pseudomonadati</taxon>
        <taxon>Pseudomonadota</taxon>
        <taxon>Gammaproteobacteria</taxon>
        <taxon>Alteromonadales</taxon>
        <taxon>Alteromonadaceae</taxon>
        <taxon>Alteromonas/Salinimonas group</taxon>
        <taxon>Alteromonas</taxon>
    </lineage>
</organism>
<dbReference type="STRING" id="1656094.BFC18_15655"/>
<keyword evidence="5" id="KW-1185">Reference proteome</keyword>
<dbReference type="Gene3D" id="1.10.3210.10">
    <property type="entry name" value="Hypothetical protein af1432"/>
    <property type="match status" value="1"/>
</dbReference>
<evidence type="ECO:0000256" key="1">
    <source>
        <dbReference type="PROSITE-ProRule" id="PRU00169"/>
    </source>
</evidence>
<feature type="region of interest" description="Disordered" evidence="2">
    <location>
        <begin position="422"/>
        <end position="447"/>
    </location>
</feature>
<feature type="modified residue" description="4-aspartylphosphate" evidence="1">
    <location>
        <position position="63"/>
    </location>
</feature>
<dbReference type="SUPFAM" id="SSF109604">
    <property type="entry name" value="HD-domain/PDEase-like"/>
    <property type="match status" value="1"/>
</dbReference>
<dbReference type="SMART" id="SM00448">
    <property type="entry name" value="REC"/>
    <property type="match status" value="1"/>
</dbReference>
<protein>
    <submittedName>
        <fullName evidence="4">Response regulator</fullName>
    </submittedName>
</protein>